<organism evidence="1 2">
    <name type="scientific">Paramuricea clavata</name>
    <name type="common">Red gorgonian</name>
    <name type="synonym">Violescent sea-whip</name>
    <dbReference type="NCBI Taxonomy" id="317549"/>
    <lineage>
        <taxon>Eukaryota</taxon>
        <taxon>Metazoa</taxon>
        <taxon>Cnidaria</taxon>
        <taxon>Anthozoa</taxon>
        <taxon>Octocorallia</taxon>
        <taxon>Malacalcyonacea</taxon>
        <taxon>Plexauridae</taxon>
        <taxon>Paramuricea</taxon>
    </lineage>
</organism>
<proteinExistence type="predicted"/>
<gene>
    <name evidence="1" type="ORF">PACLA_8A042674</name>
</gene>
<evidence type="ECO:0000313" key="1">
    <source>
        <dbReference type="EMBL" id="CAB4008479.1"/>
    </source>
</evidence>
<dbReference type="EMBL" id="CACRXK020006135">
    <property type="protein sequence ID" value="CAB4008479.1"/>
    <property type="molecule type" value="Genomic_DNA"/>
</dbReference>
<keyword evidence="2" id="KW-1185">Reference proteome</keyword>
<protein>
    <submittedName>
        <fullName evidence="1">Uncharacterized protein</fullName>
    </submittedName>
</protein>
<comment type="caution">
    <text evidence="1">The sequence shown here is derived from an EMBL/GenBank/DDBJ whole genome shotgun (WGS) entry which is preliminary data.</text>
</comment>
<dbReference type="PROSITE" id="PS50878">
    <property type="entry name" value="RT_POL"/>
    <property type="match status" value="1"/>
</dbReference>
<dbReference type="Proteomes" id="UP001152795">
    <property type="component" value="Unassembled WGS sequence"/>
</dbReference>
<accession>A0A6S7HVB2</accession>
<evidence type="ECO:0000313" key="2">
    <source>
        <dbReference type="Proteomes" id="UP001152795"/>
    </source>
</evidence>
<dbReference type="Pfam" id="PF00078">
    <property type="entry name" value="RVT_1"/>
    <property type="match status" value="1"/>
</dbReference>
<dbReference type="AlphaFoldDB" id="A0A6S7HVB2"/>
<dbReference type="InterPro" id="IPR000477">
    <property type="entry name" value="RT_dom"/>
</dbReference>
<reference evidence="1" key="1">
    <citation type="submission" date="2020-04" db="EMBL/GenBank/DDBJ databases">
        <authorList>
            <person name="Alioto T."/>
            <person name="Alioto T."/>
            <person name="Gomez Garrido J."/>
        </authorList>
    </citation>
    <scope>NUCLEOTIDE SEQUENCE</scope>
    <source>
        <strain evidence="1">A484AB</strain>
    </source>
</reference>
<name>A0A6S7HVB2_PARCT</name>
<sequence>MSRGSRSEDGEYSFQISSPQKQQQPLFIPLKNVTETGKLFDIVSVKGKITKKGKTKVVGRNQLNLAETMLCDGSSIDENEIETTESNPAVKVTCMYNNKKIIVRKSNTEDSGKSSGFRPGDSTVMQLVFVVNKIYQALEIGNEVCAVFLDISKAFDKVWHKGLLAKLKSVGINGPLLQWFESYLTERYQSVTIEGKSSHWAHIEAKVPQGSVLGPLLFLIYINDIADVSSTGFLFADEVISPID</sequence>
<dbReference type="PANTHER" id="PTHR33332">
    <property type="entry name" value="REVERSE TRANSCRIPTASE DOMAIN-CONTAINING PROTEIN"/>
    <property type="match status" value="1"/>
</dbReference>